<dbReference type="InterPro" id="IPR002401">
    <property type="entry name" value="Cyt_P450_E_grp-I"/>
</dbReference>
<evidence type="ECO:0000256" key="8">
    <source>
        <dbReference type="SAM" id="Phobius"/>
    </source>
</evidence>
<evidence type="ECO:0000313" key="10">
    <source>
        <dbReference type="Proteomes" id="UP001230504"/>
    </source>
</evidence>
<gene>
    <name evidence="9" type="ORF">LY79DRAFT_617889</name>
</gene>
<dbReference type="PRINTS" id="PR00385">
    <property type="entry name" value="P450"/>
</dbReference>
<dbReference type="Proteomes" id="UP001230504">
    <property type="component" value="Unassembled WGS sequence"/>
</dbReference>
<dbReference type="InterPro" id="IPR050121">
    <property type="entry name" value="Cytochrome_P450_monoxygenase"/>
</dbReference>
<evidence type="ECO:0000256" key="3">
    <source>
        <dbReference type="ARBA" id="ARBA00022723"/>
    </source>
</evidence>
<dbReference type="Gene3D" id="1.10.630.10">
    <property type="entry name" value="Cytochrome P450"/>
    <property type="match status" value="1"/>
</dbReference>
<dbReference type="AlphaFoldDB" id="A0AAD8UZU5"/>
<evidence type="ECO:0000256" key="2">
    <source>
        <dbReference type="ARBA" id="ARBA00022617"/>
    </source>
</evidence>
<feature type="binding site" description="axial binding residue" evidence="6">
    <location>
        <position position="454"/>
    </location>
    <ligand>
        <name>heme</name>
        <dbReference type="ChEBI" id="CHEBI:30413"/>
    </ligand>
    <ligandPart>
        <name>Fe</name>
        <dbReference type="ChEBI" id="CHEBI:18248"/>
    </ligandPart>
</feature>
<sequence>MTAQGLFEQFDDRVCRIGWILVALGIFIFVLDYMRSYIRLRHIPGPPAAALTNLVRRSWVNTGNAHIIHTDLHRNYGTVVRFGPNAVMVSSPSAIEKIYSFKTRFQKSEFYDSIMPRMKGDKIPDVFATRDEGIHRRMRRPVANLYSLTNLMSFEPVITSTMQHLFVRLDELFLDKKVDVDLFQWIQYYMFDVLGQVTFSKELGFLDKGGDVEGVIENNWRYFSMVAANTQMPWLDRLWRDNPLVPVSAKKNPLVEFGAARIRERMGLIESGKGDLGQRDFLSSFIVENAKDRTLPAMFLPTWVNSNIVAGADTTSVLSGALIYHLLKNPASLTKLQREMDDATAAGRLSKFATWKESNDLTYLDMCVKEATRMHPPFSLPFERVVPGCGLEIDGYHIPPGTRIGINPWSLHREASLYGAEPDLWRPERWLCDKEKHAAMYNTLLTFGAGHRSCLGKHLAYFEIYKLVPSLLQRYNIQLVDRDEEWTVDNKWLVKPSGFRVRLSSRS</sequence>
<accession>A0AAD8UZU5</accession>
<evidence type="ECO:0000256" key="5">
    <source>
        <dbReference type="ARBA" id="ARBA00023004"/>
    </source>
</evidence>
<evidence type="ECO:0000256" key="1">
    <source>
        <dbReference type="ARBA" id="ARBA00001971"/>
    </source>
</evidence>
<feature type="transmembrane region" description="Helical" evidence="8">
    <location>
        <begin position="17"/>
        <end position="34"/>
    </location>
</feature>
<dbReference type="GO" id="GO:0005506">
    <property type="term" value="F:iron ion binding"/>
    <property type="evidence" value="ECO:0007669"/>
    <property type="project" value="InterPro"/>
</dbReference>
<comment type="cofactor">
    <cofactor evidence="1 6">
        <name>heme</name>
        <dbReference type="ChEBI" id="CHEBI:30413"/>
    </cofactor>
</comment>
<dbReference type="InterPro" id="IPR001128">
    <property type="entry name" value="Cyt_P450"/>
</dbReference>
<dbReference type="GO" id="GO:0020037">
    <property type="term" value="F:heme binding"/>
    <property type="evidence" value="ECO:0007669"/>
    <property type="project" value="InterPro"/>
</dbReference>
<keyword evidence="3 6" id="KW-0479">Metal-binding</keyword>
<dbReference type="PANTHER" id="PTHR24305:SF235">
    <property type="entry name" value="CYTOCHROME P450 MONOOXYGENASE APDB-RELATED"/>
    <property type="match status" value="1"/>
</dbReference>
<dbReference type="Pfam" id="PF00067">
    <property type="entry name" value="p450"/>
    <property type="match status" value="1"/>
</dbReference>
<dbReference type="EMBL" id="JAHLJV010000110">
    <property type="protein sequence ID" value="KAK1570169.1"/>
    <property type="molecule type" value="Genomic_DNA"/>
</dbReference>
<dbReference type="InterPro" id="IPR017972">
    <property type="entry name" value="Cyt_P450_CS"/>
</dbReference>
<name>A0AAD8UZU5_9PEZI</name>
<protein>
    <submittedName>
        <fullName evidence="9">Cytochrome P450</fullName>
    </submittedName>
</protein>
<keyword evidence="8" id="KW-0812">Transmembrane</keyword>
<dbReference type="PANTHER" id="PTHR24305">
    <property type="entry name" value="CYTOCHROME P450"/>
    <property type="match status" value="1"/>
</dbReference>
<comment type="similarity">
    <text evidence="7">Belongs to the cytochrome P450 family.</text>
</comment>
<evidence type="ECO:0000313" key="9">
    <source>
        <dbReference type="EMBL" id="KAK1570169.1"/>
    </source>
</evidence>
<dbReference type="GO" id="GO:0004497">
    <property type="term" value="F:monooxygenase activity"/>
    <property type="evidence" value="ECO:0007669"/>
    <property type="project" value="UniProtKB-KW"/>
</dbReference>
<dbReference type="GeneID" id="85446257"/>
<keyword evidence="2 6" id="KW-0349">Heme</keyword>
<dbReference type="CDD" id="cd11060">
    <property type="entry name" value="CYP57A1-like"/>
    <property type="match status" value="1"/>
</dbReference>
<keyword evidence="8" id="KW-0472">Membrane</keyword>
<evidence type="ECO:0000256" key="7">
    <source>
        <dbReference type="RuleBase" id="RU000461"/>
    </source>
</evidence>
<proteinExistence type="inferred from homology"/>
<dbReference type="InterPro" id="IPR036396">
    <property type="entry name" value="Cyt_P450_sf"/>
</dbReference>
<comment type="caution">
    <text evidence="9">The sequence shown here is derived from an EMBL/GenBank/DDBJ whole genome shotgun (WGS) entry which is preliminary data.</text>
</comment>
<dbReference type="GO" id="GO:0016705">
    <property type="term" value="F:oxidoreductase activity, acting on paired donors, with incorporation or reduction of molecular oxygen"/>
    <property type="evidence" value="ECO:0007669"/>
    <property type="project" value="InterPro"/>
</dbReference>
<dbReference type="RefSeq" id="XP_060408324.1">
    <property type="nucleotide sequence ID" value="XM_060562017.1"/>
</dbReference>
<dbReference type="SUPFAM" id="SSF48264">
    <property type="entry name" value="Cytochrome P450"/>
    <property type="match status" value="1"/>
</dbReference>
<keyword evidence="7" id="KW-0503">Monooxygenase</keyword>
<dbReference type="GO" id="GO:0044550">
    <property type="term" value="P:secondary metabolite biosynthetic process"/>
    <property type="evidence" value="ECO:0007669"/>
    <property type="project" value="UniProtKB-ARBA"/>
</dbReference>
<keyword evidence="4 7" id="KW-0560">Oxidoreductase</keyword>
<dbReference type="PROSITE" id="PS00086">
    <property type="entry name" value="CYTOCHROME_P450"/>
    <property type="match status" value="1"/>
</dbReference>
<evidence type="ECO:0000256" key="6">
    <source>
        <dbReference type="PIRSR" id="PIRSR602401-1"/>
    </source>
</evidence>
<keyword evidence="10" id="KW-1185">Reference proteome</keyword>
<keyword evidence="5 6" id="KW-0408">Iron</keyword>
<evidence type="ECO:0000256" key="4">
    <source>
        <dbReference type="ARBA" id="ARBA00023002"/>
    </source>
</evidence>
<reference evidence="9" key="1">
    <citation type="submission" date="2021-06" db="EMBL/GenBank/DDBJ databases">
        <title>Comparative genomics, transcriptomics and evolutionary studies reveal genomic signatures of adaptation to plant cell wall in hemibiotrophic fungi.</title>
        <authorList>
            <consortium name="DOE Joint Genome Institute"/>
            <person name="Baroncelli R."/>
            <person name="Diaz J.F."/>
            <person name="Benocci T."/>
            <person name="Peng M."/>
            <person name="Battaglia E."/>
            <person name="Haridas S."/>
            <person name="Andreopoulos W."/>
            <person name="Labutti K."/>
            <person name="Pangilinan J."/>
            <person name="Floch G.L."/>
            <person name="Makela M.R."/>
            <person name="Henrissat B."/>
            <person name="Grigoriev I.V."/>
            <person name="Crouch J.A."/>
            <person name="De Vries R.P."/>
            <person name="Sukno S.A."/>
            <person name="Thon M.R."/>
        </authorList>
    </citation>
    <scope>NUCLEOTIDE SEQUENCE</scope>
    <source>
        <strain evidence="9">CBS 125086</strain>
    </source>
</reference>
<keyword evidence="8" id="KW-1133">Transmembrane helix</keyword>
<dbReference type="PRINTS" id="PR00463">
    <property type="entry name" value="EP450I"/>
</dbReference>
<organism evidence="9 10">
    <name type="scientific">Colletotrichum navitas</name>
    <dbReference type="NCBI Taxonomy" id="681940"/>
    <lineage>
        <taxon>Eukaryota</taxon>
        <taxon>Fungi</taxon>
        <taxon>Dikarya</taxon>
        <taxon>Ascomycota</taxon>
        <taxon>Pezizomycotina</taxon>
        <taxon>Sordariomycetes</taxon>
        <taxon>Hypocreomycetidae</taxon>
        <taxon>Glomerellales</taxon>
        <taxon>Glomerellaceae</taxon>
        <taxon>Colletotrichum</taxon>
        <taxon>Colletotrichum graminicola species complex</taxon>
    </lineage>
</organism>